<keyword evidence="3" id="KW-0808">Transferase</keyword>
<dbReference type="SUPFAM" id="SSF53448">
    <property type="entry name" value="Nucleotide-diphospho-sugar transferases"/>
    <property type="match status" value="1"/>
</dbReference>
<dbReference type="AlphaFoldDB" id="A0A2H0W919"/>
<comment type="caution">
    <text evidence="10">The sequence shown here is derived from an EMBL/GenBank/DDBJ whole genome shotgun (WGS) entry which is preliminary data.</text>
</comment>
<evidence type="ECO:0000256" key="6">
    <source>
        <dbReference type="ARBA" id="ARBA00048247"/>
    </source>
</evidence>
<dbReference type="Proteomes" id="UP000230093">
    <property type="component" value="Unassembled WGS sequence"/>
</dbReference>
<proteinExistence type="inferred from homology"/>
<dbReference type="EMBL" id="PEZT01000016">
    <property type="protein sequence ID" value="PIS09153.1"/>
    <property type="molecule type" value="Genomic_DNA"/>
</dbReference>
<comment type="function">
    <text evidence="8">Catalyzes the last two sequential reactions in the de novo biosynthetic pathway for UDP-N-acetylglucosamine (UDP-GlcNAc). The C-terminal domain catalyzes the transfer of acetyl group from acetyl coenzyme A to glucosamine-1-phosphate (GlcN-1-P) to produce N-acetylglucosamine-1-phosphate (GlcNAc-1-P), which is converted into UDP-GlcNAc by the transfer of uridine 5-monophosphate (from uridine 5-triphosphate), a reaction catalyzed by the N-terminal domain.</text>
</comment>
<dbReference type="Gene3D" id="3.90.550.10">
    <property type="entry name" value="Spore Coat Polysaccharide Biosynthesis Protein SpsA, Chain A"/>
    <property type="match status" value="1"/>
</dbReference>
<protein>
    <recommendedName>
        <fullName evidence="9">MobA-like NTP transferase domain-containing protein</fullName>
    </recommendedName>
</protein>
<dbReference type="PANTHER" id="PTHR43584:SF3">
    <property type="entry name" value="BIFUNCTIONAL PROTEIN GLMU"/>
    <property type="match status" value="1"/>
</dbReference>
<dbReference type="GO" id="GO:0003977">
    <property type="term" value="F:UDP-N-acetylglucosamine diphosphorylase activity"/>
    <property type="evidence" value="ECO:0007669"/>
    <property type="project" value="UniProtKB-EC"/>
</dbReference>
<reference evidence="11" key="1">
    <citation type="submission" date="2017-09" db="EMBL/GenBank/DDBJ databases">
        <title>Depth-based differentiation of microbial function through sediment-hosted aquifers and enrichment of novel symbionts in the deep terrestrial subsurface.</title>
        <authorList>
            <person name="Probst A.J."/>
            <person name="Ladd B."/>
            <person name="Jarett J.K."/>
            <person name="Geller-Mcgrath D.E."/>
            <person name="Sieber C.M.K."/>
            <person name="Emerson J.B."/>
            <person name="Anantharaman K."/>
            <person name="Thomas B.C."/>
            <person name="Malmstrom R."/>
            <person name="Stieglmeier M."/>
            <person name="Klingl A."/>
            <person name="Woyke T."/>
            <person name="Ryan C.M."/>
            <person name="Banfield J.F."/>
        </authorList>
    </citation>
    <scope>NUCLEOTIDE SEQUENCE [LARGE SCALE GENOMIC DNA]</scope>
</reference>
<evidence type="ECO:0000256" key="7">
    <source>
        <dbReference type="ARBA" id="ARBA00048493"/>
    </source>
</evidence>
<comment type="similarity">
    <text evidence="2">In the N-terminal section; belongs to the N-acetylglucosamine-1-phosphate uridyltransferase family.</text>
</comment>
<evidence type="ECO:0000256" key="5">
    <source>
        <dbReference type="ARBA" id="ARBA00023315"/>
    </source>
</evidence>
<dbReference type="GO" id="GO:0019134">
    <property type="term" value="F:glucosamine-1-phosphate N-acetyltransferase activity"/>
    <property type="evidence" value="ECO:0007669"/>
    <property type="project" value="UniProtKB-EC"/>
</dbReference>
<keyword evidence="5" id="KW-0012">Acyltransferase</keyword>
<evidence type="ECO:0000313" key="10">
    <source>
        <dbReference type="EMBL" id="PIS09153.1"/>
    </source>
</evidence>
<gene>
    <name evidence="10" type="ORF">COT75_02740</name>
</gene>
<dbReference type="Pfam" id="PF12804">
    <property type="entry name" value="NTP_transf_3"/>
    <property type="match status" value="1"/>
</dbReference>
<comment type="catalytic activity">
    <reaction evidence="6">
        <text>alpha-D-glucosamine 1-phosphate + acetyl-CoA = N-acetyl-alpha-D-glucosamine 1-phosphate + CoA + H(+)</text>
        <dbReference type="Rhea" id="RHEA:13725"/>
        <dbReference type="ChEBI" id="CHEBI:15378"/>
        <dbReference type="ChEBI" id="CHEBI:57287"/>
        <dbReference type="ChEBI" id="CHEBI:57288"/>
        <dbReference type="ChEBI" id="CHEBI:57776"/>
        <dbReference type="ChEBI" id="CHEBI:58516"/>
        <dbReference type="EC" id="2.3.1.157"/>
    </reaction>
</comment>
<dbReference type="InterPro" id="IPR050065">
    <property type="entry name" value="GlmU-like"/>
</dbReference>
<evidence type="ECO:0000256" key="1">
    <source>
        <dbReference type="ARBA" id="ARBA00007707"/>
    </source>
</evidence>
<evidence type="ECO:0000256" key="4">
    <source>
        <dbReference type="ARBA" id="ARBA00022695"/>
    </source>
</evidence>
<keyword evidence="4" id="KW-0548">Nucleotidyltransferase</keyword>
<dbReference type="CDD" id="cd02540">
    <property type="entry name" value="GT2_GlmU_N_bac"/>
    <property type="match status" value="1"/>
</dbReference>
<sequence>MIKNMMAVVLAAGKGSRINARNINKVMYPLAGKPMIGYTIDLLNNVGLEKILLVVGFKKDSIIKYFGKKLIYVDQRRRLGTAHALKCALKEIPLKTKNIFVCYSDDTAFYPSGVIKRLLKYHLLNKKDLSILTVVKKNPFGLGRIIRDEKGKLKGIIEEKSTTATQKKIKEINTGCYCFKVEFIKKYLRLIKKDPIKKEYYLTDIVSLAIKKNKKVGSLKVSKGEYFQGINTKDQLKKAESLMKTRVY</sequence>
<accession>A0A2H0W919</accession>
<dbReference type="InterPro" id="IPR029044">
    <property type="entry name" value="Nucleotide-diphossugar_trans"/>
</dbReference>
<comment type="catalytic activity">
    <reaction evidence="7">
        <text>N-acetyl-alpha-D-glucosamine 1-phosphate + UTP + H(+) = UDP-N-acetyl-alpha-D-glucosamine + diphosphate</text>
        <dbReference type="Rhea" id="RHEA:13509"/>
        <dbReference type="ChEBI" id="CHEBI:15378"/>
        <dbReference type="ChEBI" id="CHEBI:33019"/>
        <dbReference type="ChEBI" id="CHEBI:46398"/>
        <dbReference type="ChEBI" id="CHEBI:57705"/>
        <dbReference type="ChEBI" id="CHEBI:57776"/>
        <dbReference type="EC" id="2.7.7.23"/>
    </reaction>
</comment>
<evidence type="ECO:0000313" key="11">
    <source>
        <dbReference type="Proteomes" id="UP000230093"/>
    </source>
</evidence>
<feature type="domain" description="MobA-like NTP transferase" evidence="9">
    <location>
        <begin position="7"/>
        <end position="130"/>
    </location>
</feature>
<evidence type="ECO:0000259" key="9">
    <source>
        <dbReference type="Pfam" id="PF12804"/>
    </source>
</evidence>
<dbReference type="InterPro" id="IPR025877">
    <property type="entry name" value="MobA-like_NTP_Trfase"/>
</dbReference>
<name>A0A2H0W919_9BACT</name>
<evidence type="ECO:0000256" key="8">
    <source>
        <dbReference type="ARBA" id="ARBA00049628"/>
    </source>
</evidence>
<evidence type="ECO:0000256" key="2">
    <source>
        <dbReference type="ARBA" id="ARBA00007947"/>
    </source>
</evidence>
<dbReference type="PANTHER" id="PTHR43584">
    <property type="entry name" value="NUCLEOTIDYL TRANSFERASE"/>
    <property type="match status" value="1"/>
</dbReference>
<evidence type="ECO:0000256" key="3">
    <source>
        <dbReference type="ARBA" id="ARBA00022679"/>
    </source>
</evidence>
<organism evidence="10 11">
    <name type="scientific">Candidatus Beckwithbacteria bacterium CG10_big_fil_rev_8_21_14_0_10_34_10</name>
    <dbReference type="NCBI Taxonomy" id="1974495"/>
    <lineage>
        <taxon>Bacteria</taxon>
        <taxon>Candidatus Beckwithiibacteriota</taxon>
    </lineage>
</organism>
<comment type="similarity">
    <text evidence="1">In the C-terminal section; belongs to the transferase hexapeptide repeat family.</text>
</comment>